<sequence length="202" mass="22689">MKPKQTAPEYIYPLSTMIAVVGVKQITFNKWRIRNGLFPRTQQEKGWSYYSVADICTATAVKGMTAQGAQAKFAIEAAMALLPRFEAIDRAAREHGEDETRLDDVLVNTVAVIMSDDDAEEHDDAEVDIEFYSPTVSLQTVLKTADNRNRIGWNAASFLDLFEIYKSVLFSLQLLDPEAFPTPVERERMTAEALLEALQANH</sequence>
<organism evidence="1 2">
    <name type="scientific">Martelella lutilitoris</name>
    <dbReference type="NCBI Taxonomy" id="2583532"/>
    <lineage>
        <taxon>Bacteria</taxon>
        <taxon>Pseudomonadati</taxon>
        <taxon>Pseudomonadota</taxon>
        <taxon>Alphaproteobacteria</taxon>
        <taxon>Hyphomicrobiales</taxon>
        <taxon>Aurantimonadaceae</taxon>
        <taxon>Martelella</taxon>
    </lineage>
</organism>
<dbReference type="RefSeq" id="WP_200337459.1">
    <property type="nucleotide sequence ID" value="NZ_CP066786.1"/>
</dbReference>
<evidence type="ECO:0008006" key="3">
    <source>
        <dbReference type="Google" id="ProtNLM"/>
    </source>
</evidence>
<gene>
    <name evidence="1" type="ORF">JET14_07420</name>
</gene>
<dbReference type="AlphaFoldDB" id="A0A7T7KMY3"/>
<name>A0A7T7KMY3_9HYPH</name>
<protein>
    <recommendedName>
        <fullName evidence="3">MerR family transcriptional regulator</fullName>
    </recommendedName>
</protein>
<dbReference type="Proteomes" id="UP000596083">
    <property type="component" value="Chromosome"/>
</dbReference>
<dbReference type="KEGG" id="mlut:JET14_07420"/>
<evidence type="ECO:0000313" key="1">
    <source>
        <dbReference type="EMBL" id="QQM31983.1"/>
    </source>
</evidence>
<proteinExistence type="predicted"/>
<reference evidence="1 2" key="1">
    <citation type="submission" date="2020-12" db="EMBL/GenBank/DDBJ databases">
        <authorList>
            <person name="Zheng R.K."/>
            <person name="Sun C.M."/>
        </authorList>
    </citation>
    <scope>NUCLEOTIDE SEQUENCE [LARGE SCALE GENOMIC DNA]</scope>
    <source>
        <strain evidence="1 2">ZRK001</strain>
    </source>
</reference>
<accession>A0A7T7KMY3</accession>
<dbReference type="EMBL" id="CP066786">
    <property type="protein sequence ID" value="QQM31983.1"/>
    <property type="molecule type" value="Genomic_DNA"/>
</dbReference>
<evidence type="ECO:0000313" key="2">
    <source>
        <dbReference type="Proteomes" id="UP000596083"/>
    </source>
</evidence>